<sequence length="250" mass="27997">MRSNAMKLFAVMLFLYKVASSEGALGPTQVANLTEFPYIVELAFRPEQWYQTALAVISNKYAFGGMKIIYPTDTPGKFYIYSRDSQGARIRHRVGELHYVNDTFLVVKTCKPFTDLQKMSLSEANFQTFDSTQQAKLLFFENTVLKYKTTDILSYSDCSAKTFASGLPSFDRNIHLCSPEDLTAGALNFTSDVNESYLNDFLIAVGTQVEGVPLRNVSHRSSDNALDFPIMYASVLKGIDNFTSVVTDLI</sequence>
<keyword evidence="3" id="KW-1185">Reference proteome</keyword>
<gene>
    <name evidence="2" type="ORF">CLODIP_2_CD10805</name>
</gene>
<feature type="chain" id="PRO_5035798064" evidence="1">
    <location>
        <begin position="21"/>
        <end position="250"/>
    </location>
</feature>
<evidence type="ECO:0000313" key="2">
    <source>
        <dbReference type="EMBL" id="CAB3384856.1"/>
    </source>
</evidence>
<proteinExistence type="predicted"/>
<dbReference type="Proteomes" id="UP000494165">
    <property type="component" value="Unassembled WGS sequence"/>
</dbReference>
<evidence type="ECO:0000256" key="1">
    <source>
        <dbReference type="SAM" id="SignalP"/>
    </source>
</evidence>
<protein>
    <submittedName>
        <fullName evidence="2">Uncharacterized protein</fullName>
    </submittedName>
</protein>
<feature type="signal peptide" evidence="1">
    <location>
        <begin position="1"/>
        <end position="20"/>
    </location>
</feature>
<evidence type="ECO:0000313" key="3">
    <source>
        <dbReference type="Proteomes" id="UP000494165"/>
    </source>
</evidence>
<keyword evidence="1" id="KW-0732">Signal</keyword>
<accession>A0A8S1DQS3</accession>
<name>A0A8S1DQS3_9INSE</name>
<dbReference type="AlphaFoldDB" id="A0A8S1DQS3"/>
<reference evidence="2 3" key="1">
    <citation type="submission" date="2020-04" db="EMBL/GenBank/DDBJ databases">
        <authorList>
            <person name="Alioto T."/>
            <person name="Alioto T."/>
            <person name="Gomez Garrido J."/>
        </authorList>
    </citation>
    <scope>NUCLEOTIDE SEQUENCE [LARGE SCALE GENOMIC DNA]</scope>
</reference>
<organism evidence="2 3">
    <name type="scientific">Cloeon dipterum</name>
    <dbReference type="NCBI Taxonomy" id="197152"/>
    <lineage>
        <taxon>Eukaryota</taxon>
        <taxon>Metazoa</taxon>
        <taxon>Ecdysozoa</taxon>
        <taxon>Arthropoda</taxon>
        <taxon>Hexapoda</taxon>
        <taxon>Insecta</taxon>
        <taxon>Pterygota</taxon>
        <taxon>Palaeoptera</taxon>
        <taxon>Ephemeroptera</taxon>
        <taxon>Pisciforma</taxon>
        <taxon>Baetidae</taxon>
        <taxon>Cloeon</taxon>
    </lineage>
</organism>
<dbReference type="EMBL" id="CADEPI010000376">
    <property type="protein sequence ID" value="CAB3384856.1"/>
    <property type="molecule type" value="Genomic_DNA"/>
</dbReference>
<comment type="caution">
    <text evidence="2">The sequence shown here is derived from an EMBL/GenBank/DDBJ whole genome shotgun (WGS) entry which is preliminary data.</text>
</comment>